<proteinExistence type="predicted"/>
<dbReference type="EMBL" id="CP027750">
    <property type="protein sequence ID" value="AZE27151.1"/>
    <property type="molecule type" value="Genomic_DNA"/>
</dbReference>
<sequence>MSEPFDLAAELEKMPFALEIPGHLLMKGGRQDYIGAALCIRGTLYFKDAHTVPVREELGRCFNDYQRLAGPELRWLWREEPPEGSALTPYNKARSLIEMLATMKENDHLSFYYTGGREAVDASPWFFELFGQRGWEAKMGDDLSVLEFSVPILFFEEHRLDFLRLFLDCAARLKAEQGYAGYALNLSVTKRDGNEATEAYMSESMPGLDAGLAPLLANRPEFQKNKIKTVSWLTVLNKPRLESAGGLKALQARLPDSHFAFYDYGAGVIIQAGNEPSVIGDADFPRPPAYVLLNHELKELRYETVGDLHGGSHDGEVRLTGWSADQWLKRFDVPLSELSAYQHKLSEQPALSSQYTLKDRLRAQGYTSSGPGNAP</sequence>
<reference evidence="1 2" key="1">
    <citation type="submission" date="2018-03" db="EMBL/GenBank/DDBJ databases">
        <title>Diversity of phytobeneficial traits revealed by whole-genome analysis of worldwide-isolated phenazine-producing Pseudomonas spp.</title>
        <authorList>
            <person name="Biessy A."/>
            <person name="Novinscak A."/>
            <person name="Blom J."/>
            <person name="Leger G."/>
            <person name="Thomashow L.S."/>
            <person name="Cazorla F.M."/>
            <person name="Josic D."/>
            <person name="Filion M."/>
        </authorList>
    </citation>
    <scope>NUCLEOTIDE SEQUENCE [LARGE SCALE GENOMIC DNA]</scope>
    <source>
        <strain evidence="1 2">ChPhzS24</strain>
    </source>
</reference>
<dbReference type="Proteomes" id="UP000280455">
    <property type="component" value="Chromosome"/>
</dbReference>
<dbReference type="AlphaFoldDB" id="A0AAD0ZK90"/>
<evidence type="ECO:0000313" key="2">
    <source>
        <dbReference type="Proteomes" id="UP000280455"/>
    </source>
</evidence>
<name>A0AAD0ZK90_9PSED</name>
<dbReference type="Pfam" id="PF11876">
    <property type="entry name" value="TsiV"/>
    <property type="match status" value="1"/>
</dbReference>
<dbReference type="InterPro" id="IPR021815">
    <property type="entry name" value="TsiV"/>
</dbReference>
<protein>
    <submittedName>
        <fullName evidence="1">Phage protein</fullName>
    </submittedName>
</protein>
<organism evidence="1 2">
    <name type="scientific">Pseudomonas chlororaphis subsp. aureofaciens</name>
    <dbReference type="NCBI Taxonomy" id="587851"/>
    <lineage>
        <taxon>Bacteria</taxon>
        <taxon>Pseudomonadati</taxon>
        <taxon>Pseudomonadota</taxon>
        <taxon>Gammaproteobacteria</taxon>
        <taxon>Pseudomonadales</taxon>
        <taxon>Pseudomonadaceae</taxon>
        <taxon>Pseudomonas</taxon>
    </lineage>
</organism>
<accession>A0AAD0ZK90</accession>
<dbReference type="RefSeq" id="WP_110176446.1">
    <property type="nucleotide sequence ID" value="NZ_CP027747.1"/>
</dbReference>
<evidence type="ECO:0000313" key="1">
    <source>
        <dbReference type="EMBL" id="AZE27151.1"/>
    </source>
</evidence>
<gene>
    <name evidence="1" type="ORF">C4K07_0336</name>
</gene>